<gene>
    <name evidence="1" type="ORF">PPACK8108_LOCUS23228</name>
</gene>
<evidence type="ECO:0000313" key="2">
    <source>
        <dbReference type="Proteomes" id="UP001153365"/>
    </source>
</evidence>
<dbReference type="EMBL" id="CALTRL010005967">
    <property type="protein sequence ID" value="CAH7688285.1"/>
    <property type="molecule type" value="Genomic_DNA"/>
</dbReference>
<evidence type="ECO:0000313" key="1">
    <source>
        <dbReference type="EMBL" id="CAH7688285.1"/>
    </source>
</evidence>
<comment type="caution">
    <text evidence="1">The sequence shown here is derived from an EMBL/GenBank/DDBJ whole genome shotgun (WGS) entry which is preliminary data.</text>
</comment>
<dbReference type="AlphaFoldDB" id="A0AAV0BPZ3"/>
<organism evidence="1 2">
    <name type="scientific">Phakopsora pachyrhizi</name>
    <name type="common">Asian soybean rust disease fungus</name>
    <dbReference type="NCBI Taxonomy" id="170000"/>
    <lineage>
        <taxon>Eukaryota</taxon>
        <taxon>Fungi</taxon>
        <taxon>Dikarya</taxon>
        <taxon>Basidiomycota</taxon>
        <taxon>Pucciniomycotina</taxon>
        <taxon>Pucciniomycetes</taxon>
        <taxon>Pucciniales</taxon>
        <taxon>Phakopsoraceae</taxon>
        <taxon>Phakopsora</taxon>
    </lineage>
</organism>
<name>A0AAV0BPZ3_PHAPC</name>
<sequence>MQETKLSKKDDLNKKITKSKTDDERKPIDLSNVNLFDTACTGNGKEIKIDDCEKLAKNLETSSDIYTTITPNDKTQNFSYKTCAIEFLLLELSKDMYKIKISALSEPIKNLTKSCRNKDTNAFLGGSQAFDVDKSQYVGGSSQVSFIFFYKNIMRFLRV</sequence>
<dbReference type="Proteomes" id="UP001153365">
    <property type="component" value="Unassembled WGS sequence"/>
</dbReference>
<keyword evidence="2" id="KW-1185">Reference proteome</keyword>
<reference evidence="1" key="1">
    <citation type="submission" date="2022-06" db="EMBL/GenBank/DDBJ databases">
        <authorList>
            <consortium name="SYNGENTA / RWTH Aachen University"/>
        </authorList>
    </citation>
    <scope>NUCLEOTIDE SEQUENCE</scope>
</reference>
<accession>A0AAV0BPZ3</accession>
<protein>
    <submittedName>
        <fullName evidence="1">Expressed protein</fullName>
    </submittedName>
</protein>
<proteinExistence type="predicted"/>